<accession>A0A9D9J088</accession>
<comment type="caution">
    <text evidence="4">The sequence shown here is derived from an EMBL/GenBank/DDBJ whole genome shotgun (WGS) entry which is preliminary data.</text>
</comment>
<name>A0A9D9J088_9BACT</name>
<keyword evidence="1" id="KW-0472">Membrane</keyword>
<feature type="domain" description="DUF5683" evidence="3">
    <location>
        <begin position="77"/>
        <end position="127"/>
    </location>
</feature>
<dbReference type="Proteomes" id="UP000823772">
    <property type="component" value="Unassembled WGS sequence"/>
</dbReference>
<dbReference type="Pfam" id="PF18935">
    <property type="entry name" value="DUF5683"/>
    <property type="match status" value="2"/>
</dbReference>
<feature type="transmembrane region" description="Helical" evidence="1">
    <location>
        <begin position="196"/>
        <end position="213"/>
    </location>
</feature>
<evidence type="ECO:0000313" key="5">
    <source>
        <dbReference type="Proteomes" id="UP000823772"/>
    </source>
</evidence>
<protein>
    <recommendedName>
        <fullName evidence="3">DUF5683 domain-containing protein</fullName>
    </recommendedName>
</protein>
<proteinExistence type="predicted"/>
<dbReference type="EMBL" id="JADILY010000107">
    <property type="protein sequence ID" value="MBO8481932.1"/>
    <property type="molecule type" value="Genomic_DNA"/>
</dbReference>
<feature type="transmembrane region" description="Helical" evidence="1">
    <location>
        <begin position="98"/>
        <end position="115"/>
    </location>
</feature>
<sequence length="324" mass="35495">MKSVYKCAILSLALLLSFTGESFAQFQTGSGYGMGSSSGRTVNNQKARTDTTTEQVFSFKRLFRGLAHKDTMAIGYAFGASMVVPGLGQVYNRDYWKIPVIYAGLGTTIGLGVHYNNLYKSSVAAAAGIEGAVPDKRYKNISTACFVGAGLIYWAQLLDVNISYKIKTDKAAGKATIYSILFPGAGQAYNGEYWKIPIYTGGLTAGIYFWTFYNKQYQRYKRIHNEATNPDIPYDGPIGAETALYYRDSFRRSRDIAVVSTILVYILQIIDANVFSYMADFEVSDDLALRLEPAIISPLNIDFASTGTGIGMDSAVGLKIGVNF</sequence>
<organism evidence="4 5">
    <name type="scientific">Candidatus Merdivivens faecigallinarum</name>
    <dbReference type="NCBI Taxonomy" id="2840871"/>
    <lineage>
        <taxon>Bacteria</taxon>
        <taxon>Pseudomonadati</taxon>
        <taxon>Bacteroidota</taxon>
        <taxon>Bacteroidia</taxon>
        <taxon>Bacteroidales</taxon>
        <taxon>Muribaculaceae</taxon>
        <taxon>Muribaculaceae incertae sedis</taxon>
        <taxon>Candidatus Merdivivens</taxon>
    </lineage>
</organism>
<dbReference type="InterPro" id="IPR043738">
    <property type="entry name" value="DUF5683"/>
</dbReference>
<evidence type="ECO:0000313" key="4">
    <source>
        <dbReference type="EMBL" id="MBO8481932.1"/>
    </source>
</evidence>
<feature type="domain" description="DUF5683" evidence="3">
    <location>
        <begin position="171"/>
        <end position="300"/>
    </location>
</feature>
<feature type="chain" id="PRO_5038372322" description="DUF5683 domain-containing protein" evidence="2">
    <location>
        <begin position="25"/>
        <end position="324"/>
    </location>
</feature>
<evidence type="ECO:0000259" key="3">
    <source>
        <dbReference type="Pfam" id="PF18935"/>
    </source>
</evidence>
<reference evidence="4" key="2">
    <citation type="journal article" date="2021" name="PeerJ">
        <title>Extensive microbial diversity within the chicken gut microbiome revealed by metagenomics and culture.</title>
        <authorList>
            <person name="Gilroy R."/>
            <person name="Ravi A."/>
            <person name="Getino M."/>
            <person name="Pursley I."/>
            <person name="Horton D.L."/>
            <person name="Alikhan N.F."/>
            <person name="Baker D."/>
            <person name="Gharbi K."/>
            <person name="Hall N."/>
            <person name="Watson M."/>
            <person name="Adriaenssens E.M."/>
            <person name="Foster-Nyarko E."/>
            <person name="Jarju S."/>
            <person name="Secka A."/>
            <person name="Antonio M."/>
            <person name="Oren A."/>
            <person name="Chaudhuri R.R."/>
            <person name="La Ragione R."/>
            <person name="Hildebrand F."/>
            <person name="Pallen M.J."/>
        </authorList>
    </citation>
    <scope>NUCLEOTIDE SEQUENCE</scope>
    <source>
        <strain evidence="4">B3-2255</strain>
    </source>
</reference>
<reference evidence="4" key="1">
    <citation type="submission" date="2020-10" db="EMBL/GenBank/DDBJ databases">
        <authorList>
            <person name="Gilroy R."/>
        </authorList>
    </citation>
    <scope>NUCLEOTIDE SEQUENCE</scope>
    <source>
        <strain evidence="4">B3-2255</strain>
    </source>
</reference>
<keyword evidence="1" id="KW-0812">Transmembrane</keyword>
<keyword evidence="1" id="KW-1133">Transmembrane helix</keyword>
<feature type="signal peptide" evidence="2">
    <location>
        <begin position="1"/>
        <end position="24"/>
    </location>
</feature>
<evidence type="ECO:0000256" key="2">
    <source>
        <dbReference type="SAM" id="SignalP"/>
    </source>
</evidence>
<feature type="transmembrane region" description="Helical" evidence="1">
    <location>
        <begin position="256"/>
        <end position="279"/>
    </location>
</feature>
<feature type="transmembrane region" description="Helical" evidence="1">
    <location>
        <begin position="73"/>
        <end position="91"/>
    </location>
</feature>
<gene>
    <name evidence="4" type="ORF">IAC87_05235</name>
</gene>
<dbReference type="AlphaFoldDB" id="A0A9D9J088"/>
<keyword evidence="2" id="KW-0732">Signal</keyword>
<evidence type="ECO:0000256" key="1">
    <source>
        <dbReference type="SAM" id="Phobius"/>
    </source>
</evidence>